<keyword evidence="2" id="KW-1185">Reference proteome</keyword>
<dbReference type="STRING" id="585506.HMPREF0877_0985"/>
<reference evidence="1 2" key="1">
    <citation type="submission" date="2009-04" db="EMBL/GenBank/DDBJ databases">
        <authorList>
            <person name="Qin X."/>
            <person name="Bachman B."/>
            <person name="Battles P."/>
            <person name="Bell A."/>
            <person name="Bess C."/>
            <person name="Bickham C."/>
            <person name="Chaboub L."/>
            <person name="Chen D."/>
            <person name="Coyle M."/>
            <person name="Deiros D.R."/>
            <person name="Dinh H."/>
            <person name="Forbes L."/>
            <person name="Fowler G."/>
            <person name="Francisco L."/>
            <person name="Fu Q."/>
            <person name="Gubbala S."/>
            <person name="Hale W."/>
            <person name="Han Y."/>
            <person name="Hemphill L."/>
            <person name="Highlander S.K."/>
            <person name="Hirani K."/>
            <person name="Hogues M."/>
            <person name="Jackson L."/>
            <person name="Jakkamsetti A."/>
            <person name="Javaid M."/>
            <person name="Jiang H."/>
            <person name="Korchina V."/>
            <person name="Kovar C."/>
            <person name="Lara F."/>
            <person name="Lee S."/>
            <person name="Mata R."/>
            <person name="Mathew T."/>
            <person name="Moen C."/>
            <person name="Morales K."/>
            <person name="Munidasa M."/>
            <person name="Nazareth L."/>
            <person name="Ngo R."/>
            <person name="Nguyen L."/>
            <person name="Okwuonu G."/>
            <person name="Ongeri F."/>
            <person name="Patil S."/>
            <person name="Petrosino J."/>
            <person name="Pham C."/>
            <person name="Pham P."/>
            <person name="Pu L.-L."/>
            <person name="Puazo M."/>
            <person name="Raj R."/>
            <person name="Reid J."/>
            <person name="Rouhana J."/>
            <person name="Saada N."/>
            <person name="Shang Y."/>
            <person name="Simmons D."/>
            <person name="Thornton R."/>
            <person name="Warren J."/>
            <person name="Weissenberger G."/>
            <person name="Zhang J."/>
            <person name="Zhang L."/>
            <person name="Zhou C."/>
            <person name="Zhu D."/>
            <person name="Muzny D."/>
            <person name="Worley K."/>
            <person name="Gibbs R."/>
        </authorList>
    </citation>
    <scope>NUCLEOTIDE SEQUENCE [LARGE SCALE GENOMIC DNA]</scope>
    <source>
        <strain evidence="1 2">ATCC 33313</strain>
    </source>
</reference>
<evidence type="ECO:0000313" key="2">
    <source>
        <dbReference type="Proteomes" id="UP000004528"/>
    </source>
</evidence>
<gene>
    <name evidence="1" type="ORF">HMPREF0877_0985</name>
</gene>
<dbReference type="HOGENOM" id="CLU_956294_0_0_9"/>
<evidence type="ECO:0000313" key="1">
    <source>
        <dbReference type="EMBL" id="EER74833.1"/>
    </source>
</evidence>
<evidence type="ECO:0008006" key="3">
    <source>
        <dbReference type="Google" id="ProtNLM"/>
    </source>
</evidence>
<comment type="caution">
    <text evidence="1">The sequence shown here is derived from an EMBL/GenBank/DDBJ whole genome shotgun (WGS) entry which is preliminary data.</text>
</comment>
<sequence>MRDSKIGDSHMSLINRDRINAIRQANDIPVRELANIGISRNRYYRYLNNENDLPAEGFISLMSHLLLTGTEVNTELVNGFDTVEGLIIALQEANQKHAVDDIKDISRRGYHLFRNTMARGYLRVASLADVLHAQIVPDEHAQIAKKILIDSFEAVTIWREMDVALLAPIITDIPVERVADYLTIIWSKHWSHHTMELLNTMTAKFLVMLLGEEQLHREIFNEVASWMVEQPRDAMSFAWWSSLVDHLVKHQWENAETDIQVVEQLKMHDMFENGQDLLRAWQNYVSTVYDK</sequence>
<dbReference type="EMBL" id="ACKU01000013">
    <property type="protein sequence ID" value="EER74833.1"/>
    <property type="molecule type" value="Genomic_DNA"/>
</dbReference>
<name>C5RAJ0_WEIPA</name>
<proteinExistence type="predicted"/>
<dbReference type="AlphaFoldDB" id="C5RAJ0"/>
<protein>
    <recommendedName>
        <fullName evidence="3">Transcriptional activator, Rgg/GadR/MutR family domain protein</fullName>
    </recommendedName>
</protein>
<accession>C5RAJ0</accession>
<organism evidence="1 2">
    <name type="scientific">Weissella paramesenteroides ATCC 33313</name>
    <dbReference type="NCBI Taxonomy" id="585506"/>
    <lineage>
        <taxon>Bacteria</taxon>
        <taxon>Bacillati</taxon>
        <taxon>Bacillota</taxon>
        <taxon>Bacilli</taxon>
        <taxon>Lactobacillales</taxon>
        <taxon>Lactobacillaceae</taxon>
        <taxon>Weissella</taxon>
    </lineage>
</organism>
<dbReference type="Proteomes" id="UP000004528">
    <property type="component" value="Unassembled WGS sequence"/>
</dbReference>